<dbReference type="Pfam" id="PF21789">
    <property type="entry name" value="TNP-like_RNaseH_C"/>
    <property type="match status" value="2"/>
</dbReference>
<dbReference type="OrthoDB" id="7594129at2759"/>
<sequence>MFVCIKDALKLLNEWESNLNKKLIKDYEFFSSNTAEGLRVTIISTIDLITHLHNCGFQYVLTAKINQDCIEKFFGVIRQISGPNDHPTTPTFLQLYGMLSVYSVIKPPKSGNCSVSEEDTPVISIRDLKDIIKEQNIMSERENKIKKLKSKIDQIVLEGYKDSSIQLNKVLHFTAEGLRKFFGIIRQISGPNDHPTTPTFLQLYRMLSVYSVIKPPKSGNCSVSEEDTPVISIGDLKDIIKEQNIMSEIENKIKNLKSKIDQIKKRIIKIHESYFRYIIKRLKSQTKCSLCINSMDIEYGQNIHPAADLVNLKTKGFLTHPNHQIYIIITFLETSFSKYADSINVFEDTYEYFFKNENLHLKWECAKHRIEIFSNIFVLFITMRMRQHSCYAKNIECKKLNRTKKKLSKLVTS</sequence>
<reference evidence="3 4" key="1">
    <citation type="submission" date="2019-08" db="EMBL/GenBank/DDBJ databases">
        <title>Whole genome of Aphis craccivora.</title>
        <authorList>
            <person name="Voronova N.V."/>
            <person name="Shulinski R.S."/>
            <person name="Bandarenka Y.V."/>
            <person name="Zhorov D.G."/>
            <person name="Warner D."/>
        </authorList>
    </citation>
    <scope>NUCLEOTIDE SEQUENCE [LARGE SCALE GENOMIC DNA]</scope>
    <source>
        <strain evidence="3">180601</strain>
        <tissue evidence="3">Whole Body</tissue>
    </source>
</reference>
<dbReference type="AlphaFoldDB" id="A0A6G0Y5N7"/>
<organism evidence="3 4">
    <name type="scientific">Aphis craccivora</name>
    <name type="common">Cowpea aphid</name>
    <dbReference type="NCBI Taxonomy" id="307492"/>
    <lineage>
        <taxon>Eukaryota</taxon>
        <taxon>Metazoa</taxon>
        <taxon>Ecdysozoa</taxon>
        <taxon>Arthropoda</taxon>
        <taxon>Hexapoda</taxon>
        <taxon>Insecta</taxon>
        <taxon>Pterygota</taxon>
        <taxon>Neoptera</taxon>
        <taxon>Paraneoptera</taxon>
        <taxon>Hemiptera</taxon>
        <taxon>Sternorrhyncha</taxon>
        <taxon>Aphidomorpha</taxon>
        <taxon>Aphidoidea</taxon>
        <taxon>Aphididae</taxon>
        <taxon>Aphidini</taxon>
        <taxon>Aphis</taxon>
        <taxon>Aphis</taxon>
    </lineage>
</organism>
<accession>A0A6G0Y5N7</accession>
<feature type="coiled-coil region" evidence="1">
    <location>
        <begin position="239"/>
        <end position="273"/>
    </location>
</feature>
<keyword evidence="4" id="KW-1185">Reference proteome</keyword>
<protein>
    <submittedName>
        <fullName evidence="3">THAP-type domain-containing protein</fullName>
    </submittedName>
</protein>
<evidence type="ECO:0000313" key="4">
    <source>
        <dbReference type="Proteomes" id="UP000478052"/>
    </source>
</evidence>
<comment type="caution">
    <text evidence="3">The sequence shown here is derived from an EMBL/GenBank/DDBJ whole genome shotgun (WGS) entry which is preliminary data.</text>
</comment>
<feature type="domain" description="Transposable element P transposase-like RNase H C-terminal" evidence="2">
    <location>
        <begin position="64"/>
        <end position="96"/>
    </location>
</feature>
<dbReference type="InterPro" id="IPR048367">
    <property type="entry name" value="TNP-like_RNaseH_C"/>
</dbReference>
<name>A0A6G0Y5N7_APHCR</name>
<proteinExistence type="predicted"/>
<dbReference type="PANTHER" id="PTHR47577:SF2">
    <property type="entry name" value="THAP DOMAIN CONTAINING 9"/>
    <property type="match status" value="1"/>
</dbReference>
<dbReference type="PANTHER" id="PTHR47577">
    <property type="entry name" value="THAP DOMAIN-CONTAINING PROTEIN 6"/>
    <property type="match status" value="1"/>
</dbReference>
<gene>
    <name evidence="3" type="ORF">FWK35_00021412</name>
</gene>
<keyword evidence="1" id="KW-0175">Coiled coil</keyword>
<feature type="domain" description="Transposable element P transposase-like RNase H C-terminal" evidence="2">
    <location>
        <begin position="181"/>
        <end position="205"/>
    </location>
</feature>
<evidence type="ECO:0000256" key="1">
    <source>
        <dbReference type="SAM" id="Coils"/>
    </source>
</evidence>
<dbReference type="Proteomes" id="UP000478052">
    <property type="component" value="Unassembled WGS sequence"/>
</dbReference>
<evidence type="ECO:0000259" key="2">
    <source>
        <dbReference type="Pfam" id="PF21789"/>
    </source>
</evidence>
<evidence type="ECO:0000313" key="3">
    <source>
        <dbReference type="EMBL" id="KAF0749498.1"/>
    </source>
</evidence>
<dbReference type="EMBL" id="VUJU01006073">
    <property type="protein sequence ID" value="KAF0749498.1"/>
    <property type="molecule type" value="Genomic_DNA"/>
</dbReference>